<dbReference type="HOGENOM" id="CLU_1183740_0_0_9"/>
<dbReference type="eggNOG" id="COG4965">
    <property type="taxonomic scope" value="Bacteria"/>
</dbReference>
<gene>
    <name evidence="2" type="ORF">HMPREF9709_00421</name>
</gene>
<feature type="transmembrane region" description="Helical" evidence="1">
    <location>
        <begin position="206"/>
        <end position="226"/>
    </location>
</feature>
<keyword evidence="1" id="KW-1133">Transmembrane helix</keyword>
<dbReference type="STRING" id="883114.HMPREF9709_00421"/>
<keyword evidence="3" id="KW-1185">Reference proteome</keyword>
<comment type="caution">
    <text evidence="2">The sequence shown here is derived from an EMBL/GenBank/DDBJ whole genome shotgun (WGS) entry which is preliminary data.</text>
</comment>
<dbReference type="RefSeq" id="WP_005397506.1">
    <property type="nucleotide sequence ID" value="NZ_JH601088.1"/>
</dbReference>
<evidence type="ECO:0000256" key="1">
    <source>
        <dbReference type="SAM" id="Phobius"/>
    </source>
</evidence>
<keyword evidence="1" id="KW-0472">Membrane</keyword>
<organism evidence="2 3">
    <name type="scientific">Helcococcus kunzii ATCC 51366</name>
    <dbReference type="NCBI Taxonomy" id="883114"/>
    <lineage>
        <taxon>Bacteria</taxon>
        <taxon>Bacillati</taxon>
        <taxon>Bacillota</taxon>
        <taxon>Tissierellia</taxon>
        <taxon>Tissierellales</taxon>
        <taxon>Peptoniphilaceae</taxon>
        <taxon>Helcococcus</taxon>
    </lineage>
</organism>
<evidence type="ECO:0000313" key="3">
    <source>
        <dbReference type="Proteomes" id="UP000004191"/>
    </source>
</evidence>
<reference evidence="2 3" key="1">
    <citation type="submission" date="2012-01" db="EMBL/GenBank/DDBJ databases">
        <title>The Genome Sequence of Helcococcus kunzii ATCC 51366.</title>
        <authorList>
            <consortium name="The Broad Institute Genome Sequencing Platform"/>
            <person name="Earl A."/>
            <person name="Ward D."/>
            <person name="Feldgarden M."/>
            <person name="Gevers D."/>
            <person name="Huys G."/>
            <person name="Young S.K."/>
            <person name="Zeng Q."/>
            <person name="Gargeya S."/>
            <person name="Fitzgerald M."/>
            <person name="Haas B."/>
            <person name="Abouelleil A."/>
            <person name="Alvarado L."/>
            <person name="Arachchi H.M."/>
            <person name="Berlin A."/>
            <person name="Chapman S.B."/>
            <person name="Gearin G."/>
            <person name="Goldberg J."/>
            <person name="Griggs A."/>
            <person name="Gujja S."/>
            <person name="Hansen M."/>
            <person name="Heiman D."/>
            <person name="Howarth C."/>
            <person name="Larimer J."/>
            <person name="Lui A."/>
            <person name="MacDonald P.J.P."/>
            <person name="McCowen C."/>
            <person name="Montmayeur A."/>
            <person name="Murphy C."/>
            <person name="Neiman D."/>
            <person name="Pearson M."/>
            <person name="Priest M."/>
            <person name="Roberts A."/>
            <person name="Saif S."/>
            <person name="Shea T."/>
            <person name="Sisk P."/>
            <person name="Stolte C."/>
            <person name="Sykes S."/>
            <person name="Wortman J."/>
            <person name="Nusbaum C."/>
            <person name="Birren B."/>
        </authorList>
    </citation>
    <scope>NUCLEOTIDE SEQUENCE [LARGE SCALE GENOMIC DNA]</scope>
    <source>
        <strain evidence="2 3">ATCC 51366</strain>
    </source>
</reference>
<accession>H3NM60</accession>
<evidence type="ECO:0000313" key="2">
    <source>
        <dbReference type="EMBL" id="EHR35469.1"/>
    </source>
</evidence>
<dbReference type="PATRIC" id="fig|883114.3.peg.415"/>
<dbReference type="Proteomes" id="UP000004191">
    <property type="component" value="Unassembled WGS sequence"/>
</dbReference>
<dbReference type="GeneID" id="96998428"/>
<protein>
    <recommendedName>
        <fullName evidence="4">Type II secretion system protein GspF domain-containing protein</fullName>
    </recommendedName>
</protein>
<keyword evidence="1" id="KW-0812">Transmembrane</keyword>
<dbReference type="AlphaFoldDB" id="H3NM60"/>
<evidence type="ECO:0008006" key="4">
    <source>
        <dbReference type="Google" id="ProtNLM"/>
    </source>
</evidence>
<dbReference type="OrthoDB" id="1701556at2"/>
<proteinExistence type="predicted"/>
<name>H3NM60_9FIRM</name>
<feature type="transmembrane region" description="Helical" evidence="1">
    <location>
        <begin position="182"/>
        <end position="200"/>
    </location>
</feature>
<sequence length="234" mass="27422">MFNNKKIISFLISTSIIFLYSITFFHNFIISILISIILSVRAHKLFETILEKKDIKQKRIMFREFLDIFHTNIISGQNFYNSLILTSREIKYIFQENIYIIKYLDEMIYDIENGKKIETSLIEFKKKSNLEEISIFVDSIIISIKSGIDISKVVENSKNMLTNNISLELEMTTIVENSKRDFIIMCLLPLIVLLTISFTSTMNLTLIDYIIRGIVFVMFIIAFYIGNKIVNLEF</sequence>
<dbReference type="EMBL" id="AGEI01000012">
    <property type="protein sequence ID" value="EHR35469.1"/>
    <property type="molecule type" value="Genomic_DNA"/>
</dbReference>